<evidence type="ECO:0000313" key="5">
    <source>
        <dbReference type="Proteomes" id="UP000030746"/>
    </source>
</evidence>
<keyword evidence="5" id="KW-1185">Reference proteome</keyword>
<feature type="compositionally biased region" description="Low complexity" evidence="1">
    <location>
        <begin position="185"/>
        <end position="199"/>
    </location>
</feature>
<evidence type="ECO:0000256" key="2">
    <source>
        <dbReference type="SAM" id="Phobius"/>
    </source>
</evidence>
<accession>V4B2C4</accession>
<dbReference type="RefSeq" id="XP_009066822.1">
    <property type="nucleotide sequence ID" value="XM_009068574.1"/>
</dbReference>
<feature type="chain" id="PRO_5004717161" description="LRRCT domain-containing protein" evidence="3">
    <location>
        <begin position="24"/>
        <end position="780"/>
    </location>
</feature>
<feature type="compositionally biased region" description="Basic residues" evidence="1">
    <location>
        <begin position="343"/>
        <end position="352"/>
    </location>
</feature>
<dbReference type="OrthoDB" id="6152672at2759"/>
<keyword evidence="3" id="KW-0732">Signal</keyword>
<dbReference type="CTD" id="20250300"/>
<feature type="compositionally biased region" description="Low complexity" evidence="1">
    <location>
        <begin position="623"/>
        <end position="632"/>
    </location>
</feature>
<keyword evidence="2" id="KW-1133">Transmembrane helix</keyword>
<evidence type="ECO:0008006" key="6">
    <source>
        <dbReference type="Google" id="ProtNLM"/>
    </source>
</evidence>
<name>V4B2C4_LOTGI</name>
<evidence type="ECO:0000313" key="4">
    <source>
        <dbReference type="EMBL" id="ESO82469.1"/>
    </source>
</evidence>
<evidence type="ECO:0000256" key="1">
    <source>
        <dbReference type="SAM" id="MobiDB-lite"/>
    </source>
</evidence>
<organism evidence="4 5">
    <name type="scientific">Lottia gigantea</name>
    <name type="common">Giant owl limpet</name>
    <dbReference type="NCBI Taxonomy" id="225164"/>
    <lineage>
        <taxon>Eukaryota</taxon>
        <taxon>Metazoa</taxon>
        <taxon>Spiralia</taxon>
        <taxon>Lophotrochozoa</taxon>
        <taxon>Mollusca</taxon>
        <taxon>Gastropoda</taxon>
        <taxon>Patellogastropoda</taxon>
        <taxon>Lottioidea</taxon>
        <taxon>Lottiidae</taxon>
        <taxon>Lottia</taxon>
    </lineage>
</organism>
<dbReference type="AlphaFoldDB" id="V4B2C4"/>
<reference evidence="4 5" key="1">
    <citation type="journal article" date="2013" name="Nature">
        <title>Insights into bilaterian evolution from three spiralian genomes.</title>
        <authorList>
            <person name="Simakov O."/>
            <person name="Marletaz F."/>
            <person name="Cho S.J."/>
            <person name="Edsinger-Gonzales E."/>
            <person name="Havlak P."/>
            <person name="Hellsten U."/>
            <person name="Kuo D.H."/>
            <person name="Larsson T."/>
            <person name="Lv J."/>
            <person name="Arendt D."/>
            <person name="Savage R."/>
            <person name="Osoegawa K."/>
            <person name="de Jong P."/>
            <person name="Grimwood J."/>
            <person name="Chapman J.A."/>
            <person name="Shapiro H."/>
            <person name="Aerts A."/>
            <person name="Otillar R.P."/>
            <person name="Terry A.Y."/>
            <person name="Boore J.L."/>
            <person name="Grigoriev I.V."/>
            <person name="Lindberg D.R."/>
            <person name="Seaver E.C."/>
            <person name="Weisblat D.A."/>
            <person name="Putnam N.H."/>
            <person name="Rokhsar D.S."/>
        </authorList>
    </citation>
    <scope>NUCLEOTIDE SEQUENCE [LARGE SCALE GENOMIC DNA]</scope>
</reference>
<feature type="region of interest" description="Disordered" evidence="1">
    <location>
        <begin position="312"/>
        <end position="356"/>
    </location>
</feature>
<feature type="compositionally biased region" description="Polar residues" evidence="1">
    <location>
        <begin position="633"/>
        <end position="657"/>
    </location>
</feature>
<dbReference type="HOGENOM" id="CLU_359138_0_0_1"/>
<feature type="transmembrane region" description="Helical" evidence="2">
    <location>
        <begin position="435"/>
        <end position="456"/>
    </location>
</feature>
<evidence type="ECO:0000256" key="3">
    <source>
        <dbReference type="SAM" id="SignalP"/>
    </source>
</evidence>
<feature type="region of interest" description="Disordered" evidence="1">
    <location>
        <begin position="612"/>
        <end position="695"/>
    </location>
</feature>
<dbReference type="GeneID" id="20250300"/>
<dbReference type="KEGG" id="lgi:LOTGIDRAFT_236961"/>
<dbReference type="EMBL" id="KB203888">
    <property type="protein sequence ID" value="ESO82469.1"/>
    <property type="molecule type" value="Genomic_DNA"/>
</dbReference>
<keyword evidence="2" id="KW-0472">Membrane</keyword>
<sequence length="780" mass="87344">MKIHELPCLLSMLLLVFVGQVHHMKVVVCPRECSRDEETLTCNGITNDALPNLYKCVNVFPDIQVIDIRSSITCDCSLLYLTNHHVNPNLLVFAPVTCPQDTVAACGFDHSKKKSDMVEIAGKMFEIQDEDLPNKVDKHVEDLVKKLGQVLNSKKRLQYIHAIFLSTKEAIGKLTHLQDSLSQVSTSSSPATTSTPTSTQGVQIPRYPSNSNPFFSIYKKPHLLSSKTVGYVQQPHNHQEAYPFQVHVFHHGPANDDKVQLKLPFNQPTQTTTLQNPTPTARSWSYDRSYVHQPHHRTDVVPIQVNIPYHTSSDTESIGNPESTTHRTTSTVQSTTGTSHSVLTRKRPHIAPHRPPFGAPSGPFMPYYGKRLLPGYRRPNGHHKRILASEEASWYKNPYYYNPEGLWNLARTSTAATTTESLAEEIRENDTRMKLIIFGSIIAFIVLVITIILVIINGGKGTDNSKHQHGDLDLESFKQTITLWKKLKGKMQVDYRRRETTGKHTTPSRKTSRALKETEIIKQSLQNMPQTNLLQTAGNDAAAVSGLTTAITQQPALQHTTPKSERQIDKLHKMKPTRPIGPDGFQTRLIYRDHNHHTRNLATVALAVMDKSKSKNAQQIQPSSSSDSSSSSTKNPEVTDSQLPTSKKSEPGQQVNNTDKEEQRNVAPESSEEGLFASNLMKKDVEPTKPPVDQPLKSKIFVDKTFGTPTSTDGQSDNFGARKAVKTFQPKSQELGRGGRLMGVGDNKYFEVTCTFMDFQERERSRAVRKKKLARAQFLA</sequence>
<gene>
    <name evidence="4" type="ORF">LOTGIDRAFT_236961</name>
</gene>
<feature type="compositionally biased region" description="Polar residues" evidence="1">
    <location>
        <begin position="312"/>
        <end position="322"/>
    </location>
</feature>
<keyword evidence="2" id="KW-0812">Transmembrane</keyword>
<feature type="signal peptide" evidence="3">
    <location>
        <begin position="1"/>
        <end position="23"/>
    </location>
</feature>
<proteinExistence type="predicted"/>
<feature type="region of interest" description="Disordered" evidence="1">
    <location>
        <begin position="184"/>
        <end position="206"/>
    </location>
</feature>
<protein>
    <recommendedName>
        <fullName evidence="6">LRRCT domain-containing protein</fullName>
    </recommendedName>
</protein>
<dbReference type="Proteomes" id="UP000030746">
    <property type="component" value="Unassembled WGS sequence"/>
</dbReference>
<feature type="compositionally biased region" description="Low complexity" evidence="1">
    <location>
        <begin position="326"/>
        <end position="341"/>
    </location>
</feature>